<dbReference type="InterPro" id="IPR040442">
    <property type="entry name" value="Pyrv_kinase-like_dom_sf"/>
</dbReference>
<dbReference type="GO" id="GO:0000287">
    <property type="term" value="F:magnesium ion binding"/>
    <property type="evidence" value="ECO:0007669"/>
    <property type="project" value="TreeGrafter"/>
</dbReference>
<dbReference type="InterPro" id="IPR015813">
    <property type="entry name" value="Pyrv/PenolPyrv_kinase-like_dom"/>
</dbReference>
<evidence type="ECO:0000256" key="5">
    <source>
        <dbReference type="PIRSR" id="PIRSR015582-2"/>
    </source>
</evidence>
<keyword evidence="7" id="KW-0456">Lyase</keyword>
<evidence type="ECO:0000313" key="7">
    <source>
        <dbReference type="EMBL" id="HJD39744.1"/>
    </source>
</evidence>
<dbReference type="EMBL" id="DWUX01000129">
    <property type="protein sequence ID" value="HJD39744.1"/>
    <property type="molecule type" value="Genomic_DNA"/>
</dbReference>
<dbReference type="PANTHER" id="PTHR32308">
    <property type="entry name" value="LYASE BETA SUBUNIT, PUTATIVE (AFU_ORTHOLOGUE AFUA_4G13030)-RELATED"/>
    <property type="match status" value="1"/>
</dbReference>
<dbReference type="AlphaFoldDB" id="A0A9D2R729"/>
<comment type="cofactor">
    <cofactor evidence="1">
        <name>Mg(2+)</name>
        <dbReference type="ChEBI" id="CHEBI:18420"/>
    </cofactor>
</comment>
<evidence type="ECO:0000313" key="8">
    <source>
        <dbReference type="Proteomes" id="UP000823850"/>
    </source>
</evidence>
<dbReference type="PANTHER" id="PTHR32308:SF0">
    <property type="entry name" value="HPCH_HPAI ALDOLASE_CITRATE LYASE DOMAIN-CONTAINING PROTEIN"/>
    <property type="match status" value="1"/>
</dbReference>
<dbReference type="Pfam" id="PF03328">
    <property type="entry name" value="HpcH_HpaI"/>
    <property type="match status" value="1"/>
</dbReference>
<feature type="domain" description="HpcH/HpaI aldolase/citrate lyase" evidence="6">
    <location>
        <begin position="3"/>
        <end position="222"/>
    </location>
</feature>
<protein>
    <submittedName>
        <fullName evidence="7">CoA ester lyase</fullName>
    </submittedName>
</protein>
<evidence type="ECO:0000256" key="2">
    <source>
        <dbReference type="ARBA" id="ARBA00022723"/>
    </source>
</evidence>
<dbReference type="InterPro" id="IPR011206">
    <property type="entry name" value="Citrate_lyase_beta/mcl1/mcl2"/>
</dbReference>
<dbReference type="GO" id="GO:0016829">
    <property type="term" value="F:lyase activity"/>
    <property type="evidence" value="ECO:0007669"/>
    <property type="project" value="UniProtKB-KW"/>
</dbReference>
<reference evidence="7" key="2">
    <citation type="submission" date="2021-04" db="EMBL/GenBank/DDBJ databases">
        <authorList>
            <person name="Gilroy R."/>
        </authorList>
    </citation>
    <scope>NUCLEOTIDE SEQUENCE</scope>
    <source>
        <strain evidence="7">ChiW19-6364</strain>
    </source>
</reference>
<feature type="binding site" evidence="5">
    <location>
        <position position="154"/>
    </location>
    <ligand>
        <name>Mg(2+)</name>
        <dbReference type="ChEBI" id="CHEBI:18420"/>
    </ligand>
</feature>
<dbReference type="Proteomes" id="UP000823850">
    <property type="component" value="Unassembled WGS sequence"/>
</dbReference>
<evidence type="ECO:0000256" key="1">
    <source>
        <dbReference type="ARBA" id="ARBA00001946"/>
    </source>
</evidence>
<evidence type="ECO:0000256" key="4">
    <source>
        <dbReference type="PIRSR" id="PIRSR015582-1"/>
    </source>
</evidence>
<sequence length="291" mass="32309">MRRTMLFLPGNTPNMLINGDTLGADTVIFDLEDAVSPDEKDAARILVRNALKYQSFAGCEVVVRINPTDTEFWKEDLEEVIPLKPDMIMPTKVSGKQMIREVSDYMSQVEEKNGLEKGSVKILPLIETALGVEMAYEIASADQRVAGLFLGGEDFTADMHCKRTKEGQEIFYARTRLVCAARACGIEAYDTPFTDVEDMEGLRKDTEFAKSLGFAGKAVISPRHVDIVNEVFSPTEAEIEYAHDVMDAIEEGKRQGKGVISLRGKMIDAPIVKRARQVLEMEEAIYGGGCR</sequence>
<feature type="binding site" evidence="4">
    <location>
        <position position="64"/>
    </location>
    <ligand>
        <name>substrate</name>
    </ligand>
</feature>
<dbReference type="PIRSF" id="PIRSF015582">
    <property type="entry name" value="Cit_lyase_B"/>
    <property type="match status" value="1"/>
</dbReference>
<dbReference type="GO" id="GO:0006107">
    <property type="term" value="P:oxaloacetate metabolic process"/>
    <property type="evidence" value="ECO:0007669"/>
    <property type="project" value="TreeGrafter"/>
</dbReference>
<feature type="binding site" evidence="4">
    <location>
        <position position="127"/>
    </location>
    <ligand>
        <name>substrate</name>
    </ligand>
</feature>
<proteinExistence type="predicted"/>
<keyword evidence="3 5" id="KW-0460">Magnesium</keyword>
<evidence type="ECO:0000259" key="6">
    <source>
        <dbReference type="Pfam" id="PF03328"/>
    </source>
</evidence>
<reference evidence="7" key="1">
    <citation type="journal article" date="2021" name="PeerJ">
        <title>Extensive microbial diversity within the chicken gut microbiome revealed by metagenomics and culture.</title>
        <authorList>
            <person name="Gilroy R."/>
            <person name="Ravi A."/>
            <person name="Getino M."/>
            <person name="Pursley I."/>
            <person name="Horton D.L."/>
            <person name="Alikhan N.F."/>
            <person name="Baker D."/>
            <person name="Gharbi K."/>
            <person name="Hall N."/>
            <person name="Watson M."/>
            <person name="Adriaenssens E.M."/>
            <person name="Foster-Nyarko E."/>
            <person name="Jarju S."/>
            <person name="Secka A."/>
            <person name="Antonio M."/>
            <person name="Oren A."/>
            <person name="Chaudhuri R.R."/>
            <person name="La Ragione R."/>
            <person name="Hildebrand F."/>
            <person name="Pallen M.J."/>
        </authorList>
    </citation>
    <scope>NUCLEOTIDE SEQUENCE</scope>
    <source>
        <strain evidence="7">ChiW19-6364</strain>
    </source>
</reference>
<evidence type="ECO:0000256" key="3">
    <source>
        <dbReference type="ARBA" id="ARBA00022842"/>
    </source>
</evidence>
<name>A0A9D2R729_9FIRM</name>
<dbReference type="SUPFAM" id="SSF51621">
    <property type="entry name" value="Phosphoenolpyruvate/pyruvate domain"/>
    <property type="match status" value="1"/>
</dbReference>
<organism evidence="7 8">
    <name type="scientific">Candidatus Blautia stercoripullorum</name>
    <dbReference type="NCBI Taxonomy" id="2838502"/>
    <lineage>
        <taxon>Bacteria</taxon>
        <taxon>Bacillati</taxon>
        <taxon>Bacillota</taxon>
        <taxon>Clostridia</taxon>
        <taxon>Lachnospirales</taxon>
        <taxon>Lachnospiraceae</taxon>
        <taxon>Blautia</taxon>
    </lineage>
</organism>
<dbReference type="InterPro" id="IPR005000">
    <property type="entry name" value="Aldolase/citrate-lyase_domain"/>
</dbReference>
<comment type="caution">
    <text evidence="7">The sequence shown here is derived from an EMBL/GenBank/DDBJ whole genome shotgun (WGS) entry which is preliminary data.</text>
</comment>
<accession>A0A9D2R729</accession>
<keyword evidence="2 5" id="KW-0479">Metal-binding</keyword>
<gene>
    <name evidence="7" type="ORF">H9913_06915</name>
</gene>
<dbReference type="Gene3D" id="3.20.20.60">
    <property type="entry name" value="Phosphoenolpyruvate-binding domains"/>
    <property type="match status" value="1"/>
</dbReference>
<feature type="binding site" evidence="5">
    <location>
        <position position="127"/>
    </location>
    <ligand>
        <name>Mg(2+)</name>
        <dbReference type="ChEBI" id="CHEBI:18420"/>
    </ligand>
</feature>